<keyword evidence="4" id="KW-0158">Chromosome</keyword>
<reference evidence="10 11" key="1">
    <citation type="submission" date="2019-03" db="EMBL/GenBank/DDBJ databases">
        <title>Sequencing 25 genomes of Wallemia mellicola.</title>
        <authorList>
            <person name="Gostincar C."/>
        </authorList>
    </citation>
    <scope>NUCLEOTIDE SEQUENCE [LARGE SCALE GENOMIC DNA]</scope>
    <source>
        <strain evidence="10 11">EXF-1274</strain>
    </source>
</reference>
<evidence type="ECO:0000256" key="5">
    <source>
        <dbReference type="ARBA" id="ARBA00023054"/>
    </source>
</evidence>
<feature type="coiled-coil region" evidence="8">
    <location>
        <begin position="160"/>
        <end position="194"/>
    </location>
</feature>
<proteinExistence type="inferred from homology"/>
<dbReference type="PANTHER" id="PTHR14401:SF6">
    <property type="entry name" value="CENTROMERE PROTEIN K"/>
    <property type="match status" value="1"/>
</dbReference>
<keyword evidence="6" id="KW-0539">Nucleus</keyword>
<evidence type="ECO:0000313" key="11">
    <source>
        <dbReference type="Proteomes" id="UP000309601"/>
    </source>
</evidence>
<dbReference type="GO" id="GO:0000775">
    <property type="term" value="C:chromosome, centromeric region"/>
    <property type="evidence" value="ECO:0007669"/>
    <property type="project" value="UniProtKB-SubCell"/>
</dbReference>
<feature type="compositionally biased region" description="Basic and acidic residues" evidence="9">
    <location>
        <begin position="337"/>
        <end position="346"/>
    </location>
</feature>
<feature type="compositionally biased region" description="Basic and acidic residues" evidence="9">
    <location>
        <begin position="31"/>
        <end position="47"/>
    </location>
</feature>
<gene>
    <name evidence="10" type="ORF">E3Q02_03428</name>
</gene>
<dbReference type="GO" id="GO:0000070">
    <property type="term" value="P:mitotic sister chromatid segregation"/>
    <property type="evidence" value="ECO:0007669"/>
    <property type="project" value="TreeGrafter"/>
</dbReference>
<evidence type="ECO:0000256" key="9">
    <source>
        <dbReference type="SAM" id="MobiDB-lite"/>
    </source>
</evidence>
<comment type="subcellular location">
    <subcellularLocation>
        <location evidence="2">Chromosome</location>
        <location evidence="2">Centromere</location>
    </subcellularLocation>
    <subcellularLocation>
        <location evidence="1">Nucleus</location>
    </subcellularLocation>
</comment>
<dbReference type="Pfam" id="PF11802">
    <property type="entry name" value="CENP-K"/>
    <property type="match status" value="1"/>
</dbReference>
<dbReference type="GO" id="GO:0005634">
    <property type="term" value="C:nucleus"/>
    <property type="evidence" value="ECO:0007669"/>
    <property type="project" value="UniProtKB-SubCell"/>
</dbReference>
<evidence type="ECO:0000256" key="2">
    <source>
        <dbReference type="ARBA" id="ARBA00004584"/>
    </source>
</evidence>
<sequence length="382" mass="43958">MSTARLAEIARDPTKARELAGKLARLAERRKVEHARKQEEIRQRDQDNSEAGTAIEQTRKLIQERKSELLQARILLFYYTVNLETELYDQYRKIPPLEVEEGDDDETIKAKRFDRIKLLEDLEQSALYTDESDYEEEDSDAEENFIETELRFEGELLDNIEQYKKLIPRLDADLDQARAELRREKQLREESSDMAAGVKARADEVISKAGGLSPAKLLRDMADNLMNIENDNKDLRKEINRILEGYYDDMDEDDHNEAVEDIRKYFKPEKNADQTEAERRHQFHSLINVGGNELKNAALETPADPYILATSHTRSIALMLLRSGIASEHPNDARKLRLTEFHKSFEESSSESDSEDENESDGNNNEERSSLTNGSANRSSST</sequence>
<feature type="compositionally biased region" description="Polar residues" evidence="9">
    <location>
        <begin position="371"/>
        <end position="382"/>
    </location>
</feature>
<keyword evidence="7" id="KW-0137">Centromere</keyword>
<feature type="compositionally biased region" description="Acidic residues" evidence="9">
    <location>
        <begin position="348"/>
        <end position="360"/>
    </location>
</feature>
<organism evidence="10 11">
    <name type="scientific">Wallemia mellicola</name>
    <dbReference type="NCBI Taxonomy" id="1708541"/>
    <lineage>
        <taxon>Eukaryota</taxon>
        <taxon>Fungi</taxon>
        <taxon>Dikarya</taxon>
        <taxon>Basidiomycota</taxon>
        <taxon>Wallemiomycotina</taxon>
        <taxon>Wallemiomycetes</taxon>
        <taxon>Wallemiales</taxon>
        <taxon>Wallemiaceae</taxon>
        <taxon>Wallemia</taxon>
    </lineage>
</organism>
<evidence type="ECO:0000256" key="6">
    <source>
        <dbReference type="ARBA" id="ARBA00023242"/>
    </source>
</evidence>
<feature type="region of interest" description="Disordered" evidence="9">
    <location>
        <begin position="337"/>
        <end position="382"/>
    </location>
</feature>
<evidence type="ECO:0000256" key="4">
    <source>
        <dbReference type="ARBA" id="ARBA00022454"/>
    </source>
</evidence>
<feature type="region of interest" description="Disordered" evidence="9">
    <location>
        <begin position="31"/>
        <end position="52"/>
    </location>
</feature>
<evidence type="ECO:0000313" key="10">
    <source>
        <dbReference type="EMBL" id="TIC62583.1"/>
    </source>
</evidence>
<dbReference type="Proteomes" id="UP000309601">
    <property type="component" value="Unassembled WGS sequence"/>
</dbReference>
<protein>
    <submittedName>
        <fullName evidence="10">Uncharacterized protein</fullName>
    </submittedName>
</protein>
<comment type="caution">
    <text evidence="10">The sequence shown here is derived from an EMBL/GenBank/DDBJ whole genome shotgun (WGS) entry which is preliminary data.</text>
</comment>
<comment type="similarity">
    <text evidence="3">Belongs to the CENP-K/MCM22 family.</text>
</comment>
<name>A0AB38MSS7_9BASI</name>
<dbReference type="PANTHER" id="PTHR14401">
    <property type="entry name" value="CENTROMERE PROTEIN K"/>
    <property type="match status" value="1"/>
</dbReference>
<dbReference type="GO" id="GO:0051382">
    <property type="term" value="P:kinetochore assembly"/>
    <property type="evidence" value="ECO:0007669"/>
    <property type="project" value="InterPro"/>
</dbReference>
<feature type="coiled-coil region" evidence="8">
    <location>
        <begin position="218"/>
        <end position="245"/>
    </location>
</feature>
<evidence type="ECO:0000256" key="7">
    <source>
        <dbReference type="ARBA" id="ARBA00023328"/>
    </source>
</evidence>
<accession>A0AB38MSS7</accession>
<dbReference type="AlphaFoldDB" id="A0AB38MSS7"/>
<evidence type="ECO:0000256" key="1">
    <source>
        <dbReference type="ARBA" id="ARBA00004123"/>
    </source>
</evidence>
<dbReference type="EMBL" id="SPRW01000045">
    <property type="protein sequence ID" value="TIC62583.1"/>
    <property type="molecule type" value="Genomic_DNA"/>
</dbReference>
<dbReference type="InterPro" id="IPR020993">
    <property type="entry name" value="Centromere_CenpK"/>
</dbReference>
<evidence type="ECO:0000256" key="8">
    <source>
        <dbReference type="SAM" id="Coils"/>
    </source>
</evidence>
<evidence type="ECO:0000256" key="3">
    <source>
        <dbReference type="ARBA" id="ARBA00005795"/>
    </source>
</evidence>
<keyword evidence="5 8" id="KW-0175">Coiled coil</keyword>